<accession>A0A3P8R5U4</accession>
<evidence type="ECO:0000313" key="7">
    <source>
        <dbReference type="Proteomes" id="UP000265100"/>
    </source>
</evidence>
<dbReference type="PANTHER" id="PTHR22803">
    <property type="entry name" value="MANNOSE, PHOSPHOLIPASE, LECTIN RECEPTOR RELATED"/>
    <property type="match status" value="1"/>
</dbReference>
<dbReference type="PROSITE" id="PS00615">
    <property type="entry name" value="C_TYPE_LECTIN_1"/>
    <property type="match status" value="1"/>
</dbReference>
<feature type="domain" description="C-type lectin" evidence="5">
    <location>
        <begin position="118"/>
        <end position="221"/>
    </location>
</feature>
<dbReference type="STRING" id="8154.ENSACLP00000036447"/>
<dbReference type="Gene3D" id="3.10.100.10">
    <property type="entry name" value="Mannose-Binding Protein A, subunit A"/>
    <property type="match status" value="2"/>
</dbReference>
<dbReference type="GeneTree" id="ENSGT01150000286973"/>
<reference evidence="7" key="2">
    <citation type="submission" date="2023-03" db="EMBL/GenBank/DDBJ databases">
        <authorList>
            <consortium name="Wellcome Sanger Institute Data Sharing"/>
        </authorList>
    </citation>
    <scope>NUCLEOTIDE SEQUENCE [LARGE SCALE GENOMIC DNA]</scope>
</reference>
<sequence length="360" mass="40842">MEEISASAESAEQDNPKLSTHHTGPKSRKENRYLGVIVLWSLLGVLLLIGFVTHGVHYFIMIEERDSLNANLSTVSKKLAVMTEERDLLRTNFSENLKELEVLLSSLKKTCPIGWSKFIHNCYLLSERSDSWNEARRDCRARGGDLVVIDSPEEQTFLSTITKKNAWIGLNDKEQEGTWKWVDGTPLTLAYWATTQPDNGGKQDCAYVTNNGRRSWGDSWCLTANRQWICEKTPNPNKKCPVGWNFNHSCYLLSGRSGSWDEARMDCINSGADLLVINSPEEQNFLSTITREVWIGLNDEEQEGMWKWVDGTPLTLTNWGGAQPDNGGEEDCVHLGGDKQKSWNDLWCLSSYQWICEKVP</sequence>
<feature type="compositionally biased region" description="Low complexity" evidence="3">
    <location>
        <begin position="1"/>
        <end position="10"/>
    </location>
</feature>
<keyword evidence="4" id="KW-1133">Transmembrane helix</keyword>
<reference evidence="6" key="4">
    <citation type="submission" date="2025-09" db="UniProtKB">
        <authorList>
            <consortium name="Ensembl"/>
        </authorList>
    </citation>
    <scope>IDENTIFICATION</scope>
</reference>
<evidence type="ECO:0000256" key="3">
    <source>
        <dbReference type="SAM" id="MobiDB-lite"/>
    </source>
</evidence>
<dbReference type="InterPro" id="IPR001304">
    <property type="entry name" value="C-type_lectin-like"/>
</dbReference>
<evidence type="ECO:0000256" key="2">
    <source>
        <dbReference type="ARBA" id="ARBA00023157"/>
    </source>
</evidence>
<dbReference type="AlphaFoldDB" id="A0A3P8R5U4"/>
<dbReference type="InterPro" id="IPR033989">
    <property type="entry name" value="CD209-like_CTLD"/>
</dbReference>
<dbReference type="InterPro" id="IPR016186">
    <property type="entry name" value="C-type_lectin-like/link_sf"/>
</dbReference>
<dbReference type="CDD" id="cd03590">
    <property type="entry name" value="CLECT_DC-SIGN_like"/>
    <property type="match status" value="2"/>
</dbReference>
<dbReference type="Proteomes" id="UP000265100">
    <property type="component" value="Chromosome 16"/>
</dbReference>
<dbReference type="InterPro" id="IPR018378">
    <property type="entry name" value="C-type_lectin_CS"/>
</dbReference>
<keyword evidence="4" id="KW-0812">Transmembrane</keyword>
<dbReference type="InterPro" id="IPR016187">
    <property type="entry name" value="CTDL_fold"/>
</dbReference>
<evidence type="ECO:0000256" key="1">
    <source>
        <dbReference type="ARBA" id="ARBA00022734"/>
    </source>
</evidence>
<reference evidence="6 7" key="1">
    <citation type="submission" date="2018-05" db="EMBL/GenBank/DDBJ databases">
        <authorList>
            <person name="Datahose"/>
        </authorList>
    </citation>
    <scope>NUCLEOTIDE SEQUENCE</scope>
</reference>
<dbReference type="Ensembl" id="ENSACLT00000037310.2">
    <property type="protein sequence ID" value="ENSACLP00000036447.2"/>
    <property type="gene ID" value="ENSACLG00000024686.2"/>
</dbReference>
<dbReference type="InterPro" id="IPR050111">
    <property type="entry name" value="C-type_lectin/snaclec_domain"/>
</dbReference>
<dbReference type="Pfam" id="PF00059">
    <property type="entry name" value="Lectin_C"/>
    <property type="match status" value="2"/>
</dbReference>
<feature type="region of interest" description="Disordered" evidence="3">
    <location>
        <begin position="1"/>
        <end position="27"/>
    </location>
</feature>
<dbReference type="SMART" id="SM00034">
    <property type="entry name" value="CLECT"/>
    <property type="match status" value="2"/>
</dbReference>
<feature type="transmembrane region" description="Helical" evidence="4">
    <location>
        <begin position="33"/>
        <end position="60"/>
    </location>
</feature>
<evidence type="ECO:0000259" key="5">
    <source>
        <dbReference type="PROSITE" id="PS50041"/>
    </source>
</evidence>
<keyword evidence="1" id="KW-0430">Lectin</keyword>
<dbReference type="Bgee" id="ENSACLG00000024686">
    <property type="expression patterns" value="Expressed in spleen and 2 other cell types or tissues"/>
</dbReference>
<feature type="domain" description="C-type lectin" evidence="5">
    <location>
        <begin position="246"/>
        <end position="357"/>
    </location>
</feature>
<dbReference type="GO" id="GO:0030246">
    <property type="term" value="F:carbohydrate binding"/>
    <property type="evidence" value="ECO:0007669"/>
    <property type="project" value="UniProtKB-KW"/>
</dbReference>
<keyword evidence="4" id="KW-0472">Membrane</keyword>
<evidence type="ECO:0000313" key="6">
    <source>
        <dbReference type="Ensembl" id="ENSACLP00000036447.2"/>
    </source>
</evidence>
<name>A0A3P8R5U4_ASTCA</name>
<reference evidence="6" key="3">
    <citation type="submission" date="2025-08" db="UniProtKB">
        <authorList>
            <consortium name="Ensembl"/>
        </authorList>
    </citation>
    <scope>IDENTIFICATION</scope>
</reference>
<organism evidence="6 7">
    <name type="scientific">Astatotilapia calliptera</name>
    <name type="common">Eastern happy</name>
    <name type="synonym">Chromis callipterus</name>
    <dbReference type="NCBI Taxonomy" id="8154"/>
    <lineage>
        <taxon>Eukaryota</taxon>
        <taxon>Metazoa</taxon>
        <taxon>Chordata</taxon>
        <taxon>Craniata</taxon>
        <taxon>Vertebrata</taxon>
        <taxon>Euteleostomi</taxon>
        <taxon>Actinopterygii</taxon>
        <taxon>Neopterygii</taxon>
        <taxon>Teleostei</taxon>
        <taxon>Neoteleostei</taxon>
        <taxon>Acanthomorphata</taxon>
        <taxon>Ovalentaria</taxon>
        <taxon>Cichlomorphae</taxon>
        <taxon>Cichliformes</taxon>
        <taxon>Cichlidae</taxon>
        <taxon>African cichlids</taxon>
        <taxon>Pseudocrenilabrinae</taxon>
        <taxon>Haplochromini</taxon>
        <taxon>Astatotilapia</taxon>
    </lineage>
</organism>
<evidence type="ECO:0000256" key="4">
    <source>
        <dbReference type="SAM" id="Phobius"/>
    </source>
</evidence>
<dbReference type="PROSITE" id="PS50041">
    <property type="entry name" value="C_TYPE_LECTIN_2"/>
    <property type="match status" value="2"/>
</dbReference>
<proteinExistence type="predicted"/>
<keyword evidence="7" id="KW-1185">Reference proteome</keyword>
<dbReference type="SUPFAM" id="SSF56436">
    <property type="entry name" value="C-type lectin-like"/>
    <property type="match status" value="2"/>
</dbReference>
<protein>
    <recommendedName>
        <fullName evidence="5">C-type lectin domain-containing protein</fullName>
    </recommendedName>
</protein>
<keyword evidence="2" id="KW-1015">Disulfide bond</keyword>